<dbReference type="AlphaFoldDB" id="A0A2Z7B012"/>
<sequence>MRSSIRKIPHPLISRTTTSASIPAALSTSSGGGRGRGGPAPFIFTVDSSAQTESDTPKDESPSSLGQGHGRGRGKPLHSTPTLPSLPSFVNNNAGPAAIGRGRGGGFTPTKSIPPQESKPPQQRPPPHSNAKKPYMLVEEDTRRDSTDSESPVRHEKILPSQIINVLSGAGRGKPTKPEAVHDLKPKTENRHIRPQQPMKPKSSAEEQLTQEEKVKKAVGILSKGDGDSMRASDSIGGGRGQFGPRGGRGRGRGRGRGALFGRGRGRERREDKYEESDNDEPEGLYLGDPADGEKLAEKFGPEVMNQLAEGFEEMSSRVLPSPVDDAYIDALHTNLLIECEPEYLMEEFGTNPDIDEKPPIPLRDALEKMKPFLMAYEGIQSQEEWEEVIEETMKTVPLMKEIVDHYSGPDRVTAKQQQEELERVAKTLPASAPASVKSFTERAVLSLQSNPGWGFDKKCQFMDKLIMEVSRQYK</sequence>
<feature type="compositionally biased region" description="Acidic residues" evidence="1">
    <location>
        <begin position="274"/>
        <end position="283"/>
    </location>
</feature>
<keyword evidence="3" id="KW-1185">Reference proteome</keyword>
<name>A0A2Z7B012_9LAMI</name>
<feature type="compositionally biased region" description="Polar residues" evidence="1">
    <location>
        <begin position="14"/>
        <end position="29"/>
    </location>
</feature>
<dbReference type="EMBL" id="KV010623">
    <property type="protein sequence ID" value="KZV27593.1"/>
    <property type="molecule type" value="Genomic_DNA"/>
</dbReference>
<evidence type="ECO:0000313" key="3">
    <source>
        <dbReference type="Proteomes" id="UP000250235"/>
    </source>
</evidence>
<evidence type="ECO:0000256" key="1">
    <source>
        <dbReference type="SAM" id="MobiDB-lite"/>
    </source>
</evidence>
<proteinExistence type="predicted"/>
<feature type="compositionally biased region" description="Low complexity" evidence="1">
    <location>
        <begin position="77"/>
        <end position="100"/>
    </location>
</feature>
<dbReference type="Proteomes" id="UP000250235">
    <property type="component" value="Unassembled WGS sequence"/>
</dbReference>
<dbReference type="OrthoDB" id="1932806at2759"/>
<dbReference type="PANTHER" id="PTHR47911">
    <property type="entry name" value="HYDROXYPROLINE-RICH GLYCOPROTEIN-LIKE"/>
    <property type="match status" value="1"/>
</dbReference>
<feature type="compositionally biased region" description="Polar residues" evidence="1">
    <location>
        <begin position="109"/>
        <end position="121"/>
    </location>
</feature>
<dbReference type="PANTHER" id="PTHR47911:SF1">
    <property type="entry name" value="OS06G0664400 PROTEIN"/>
    <property type="match status" value="1"/>
</dbReference>
<feature type="compositionally biased region" description="Gly residues" evidence="1">
    <location>
        <begin position="236"/>
        <end position="247"/>
    </location>
</feature>
<organism evidence="2 3">
    <name type="scientific">Dorcoceras hygrometricum</name>
    <dbReference type="NCBI Taxonomy" id="472368"/>
    <lineage>
        <taxon>Eukaryota</taxon>
        <taxon>Viridiplantae</taxon>
        <taxon>Streptophyta</taxon>
        <taxon>Embryophyta</taxon>
        <taxon>Tracheophyta</taxon>
        <taxon>Spermatophyta</taxon>
        <taxon>Magnoliopsida</taxon>
        <taxon>eudicotyledons</taxon>
        <taxon>Gunneridae</taxon>
        <taxon>Pentapetalae</taxon>
        <taxon>asterids</taxon>
        <taxon>lamiids</taxon>
        <taxon>Lamiales</taxon>
        <taxon>Gesneriaceae</taxon>
        <taxon>Didymocarpoideae</taxon>
        <taxon>Trichosporeae</taxon>
        <taxon>Loxocarpinae</taxon>
        <taxon>Dorcoceras</taxon>
    </lineage>
</organism>
<feature type="compositionally biased region" description="Basic and acidic residues" evidence="1">
    <location>
        <begin position="176"/>
        <end position="192"/>
    </location>
</feature>
<feature type="region of interest" description="Disordered" evidence="1">
    <location>
        <begin position="1"/>
        <end position="286"/>
    </location>
</feature>
<feature type="compositionally biased region" description="Basic and acidic residues" evidence="1">
    <location>
        <begin position="140"/>
        <end position="158"/>
    </location>
</feature>
<accession>A0A2Z7B012</accession>
<reference evidence="2 3" key="1">
    <citation type="journal article" date="2015" name="Proc. Natl. Acad. Sci. U.S.A.">
        <title>The resurrection genome of Boea hygrometrica: A blueprint for survival of dehydration.</title>
        <authorList>
            <person name="Xiao L."/>
            <person name="Yang G."/>
            <person name="Zhang L."/>
            <person name="Yang X."/>
            <person name="Zhao S."/>
            <person name="Ji Z."/>
            <person name="Zhou Q."/>
            <person name="Hu M."/>
            <person name="Wang Y."/>
            <person name="Chen M."/>
            <person name="Xu Y."/>
            <person name="Jin H."/>
            <person name="Xiao X."/>
            <person name="Hu G."/>
            <person name="Bao F."/>
            <person name="Hu Y."/>
            <person name="Wan P."/>
            <person name="Li L."/>
            <person name="Deng X."/>
            <person name="Kuang T."/>
            <person name="Xiang C."/>
            <person name="Zhu J.K."/>
            <person name="Oliver M.J."/>
            <person name="He Y."/>
        </authorList>
    </citation>
    <scope>NUCLEOTIDE SEQUENCE [LARGE SCALE GENOMIC DNA]</scope>
    <source>
        <strain evidence="3">cv. XS01</strain>
    </source>
</reference>
<evidence type="ECO:0000313" key="2">
    <source>
        <dbReference type="EMBL" id="KZV27593.1"/>
    </source>
</evidence>
<protein>
    <submittedName>
        <fullName evidence="2">La-related protein 1</fullName>
    </submittedName>
</protein>
<gene>
    <name evidence="2" type="ORF">F511_11596</name>
</gene>